<dbReference type="GO" id="GO:0016301">
    <property type="term" value="F:kinase activity"/>
    <property type="evidence" value="ECO:0007669"/>
    <property type="project" value="UniProtKB-KW"/>
</dbReference>
<dbReference type="InterPro" id="IPR011009">
    <property type="entry name" value="Kinase-like_dom_sf"/>
</dbReference>
<evidence type="ECO:0000256" key="1">
    <source>
        <dbReference type="ARBA" id="ARBA00022741"/>
    </source>
</evidence>
<dbReference type="GO" id="GO:0005524">
    <property type="term" value="F:ATP binding"/>
    <property type="evidence" value="ECO:0007669"/>
    <property type="project" value="UniProtKB-KW"/>
</dbReference>
<dbReference type="InterPro" id="IPR002575">
    <property type="entry name" value="Aminoglycoside_PTrfase"/>
</dbReference>
<evidence type="ECO:0000313" key="5">
    <source>
        <dbReference type="Proteomes" id="UP000323671"/>
    </source>
</evidence>
<proteinExistence type="predicted"/>
<reference evidence="4 5" key="1">
    <citation type="submission" date="2017-07" db="EMBL/GenBank/DDBJ databases">
        <title>Complete genome sequence of Oryzomicrobium terrae TPP412.</title>
        <authorList>
            <person name="Chiu L.-W."/>
            <person name="Lo K.-J."/>
            <person name="Tsai Y.-M."/>
            <person name="Lin S.-S."/>
            <person name="Kuo C.-H."/>
            <person name="Liu C.-T."/>
        </authorList>
    </citation>
    <scope>NUCLEOTIDE SEQUENCE [LARGE SCALE GENOMIC DNA]</scope>
    <source>
        <strain evidence="4 5">TPP412</strain>
    </source>
</reference>
<keyword evidence="2" id="KW-0067">ATP-binding</keyword>
<evidence type="ECO:0000259" key="3">
    <source>
        <dbReference type="Pfam" id="PF01636"/>
    </source>
</evidence>
<dbReference type="SUPFAM" id="SSF56112">
    <property type="entry name" value="Protein kinase-like (PK-like)"/>
    <property type="match status" value="1"/>
</dbReference>
<evidence type="ECO:0000313" key="4">
    <source>
        <dbReference type="EMBL" id="QEL66093.1"/>
    </source>
</evidence>
<dbReference type="Gene3D" id="3.30.200.20">
    <property type="entry name" value="Phosphorylase Kinase, domain 1"/>
    <property type="match status" value="1"/>
</dbReference>
<organism evidence="4 5">
    <name type="scientific">Oryzomicrobium terrae</name>
    <dbReference type="NCBI Taxonomy" id="1735038"/>
    <lineage>
        <taxon>Bacteria</taxon>
        <taxon>Pseudomonadati</taxon>
        <taxon>Pseudomonadota</taxon>
        <taxon>Betaproteobacteria</taxon>
        <taxon>Rhodocyclales</taxon>
        <taxon>Rhodocyclaceae</taxon>
        <taxon>Oryzomicrobium</taxon>
    </lineage>
</organism>
<dbReference type="PANTHER" id="PTHR33540">
    <property type="entry name" value="TRNA THREONYLCARBAMOYLADENOSINE BIOSYNTHESIS PROTEIN TSAE"/>
    <property type="match status" value="1"/>
</dbReference>
<evidence type="ECO:0000256" key="2">
    <source>
        <dbReference type="ARBA" id="ARBA00022840"/>
    </source>
</evidence>
<protein>
    <submittedName>
        <fullName evidence="4">Anomeric MurNAc/GlcNAc kinase</fullName>
    </submittedName>
</protein>
<sequence length="343" mass="38791">MPRLDDLSAWLGQVLGQPAPPLVPASADASFRRYFRITLPDGATRIVMDAPPPQEDCRPFVHVAGLIRDAGLTAPEVLAQDLERGFLLLTDLGGATYLEHFATFDFAPAQADPYMREAITALVRWQGASLGGVLPAYDDALLRRELGLFPEWFVARHLGHTLSDAEQAVLAKTNDLLVASALAQPKVYVHRDYMPRNLMVAPLGGNGPGILDFQDAVYGPITYDVASLFRDAFLSWEEEQVLDWTVRYWEEARRAGLPVSEAFNHDFGEFYRAFEWMGLQRHLKVLGIFCRLNYRDGKEKYLTDLPRFLGYARRVAERYIALKPFLRLLDTLENHQEKVGYTF</sequence>
<dbReference type="AlphaFoldDB" id="A0A5C1EB17"/>
<name>A0A5C1EB17_9RHOO</name>
<dbReference type="Pfam" id="PF01636">
    <property type="entry name" value="APH"/>
    <property type="match status" value="1"/>
</dbReference>
<accession>A0A5C1EB17</accession>
<dbReference type="EMBL" id="CP022579">
    <property type="protein sequence ID" value="QEL66093.1"/>
    <property type="molecule type" value="Genomic_DNA"/>
</dbReference>
<keyword evidence="4" id="KW-0418">Kinase</keyword>
<dbReference type="KEGG" id="otr:OTERR_26170"/>
<keyword evidence="4" id="KW-0808">Transferase</keyword>
<keyword evidence="5" id="KW-1185">Reference proteome</keyword>
<gene>
    <name evidence="4" type="primary">amgK</name>
    <name evidence="4" type="ORF">OTERR_26170</name>
</gene>
<dbReference type="RefSeq" id="WP_149426556.1">
    <property type="nucleotide sequence ID" value="NZ_CP022579.1"/>
</dbReference>
<dbReference type="Gene3D" id="3.90.1200.10">
    <property type="match status" value="1"/>
</dbReference>
<keyword evidence="1" id="KW-0547">Nucleotide-binding</keyword>
<dbReference type="PANTHER" id="PTHR33540:SF1">
    <property type="entry name" value="N-ACETYLMURAMATE_N-ACETYLGLUCOSAMINE KINASE"/>
    <property type="match status" value="1"/>
</dbReference>
<dbReference type="Proteomes" id="UP000323671">
    <property type="component" value="Chromosome"/>
</dbReference>
<feature type="domain" description="Aminoglycoside phosphotransferase" evidence="3">
    <location>
        <begin position="23"/>
        <end position="253"/>
    </location>
</feature>